<proteinExistence type="predicted"/>
<reference evidence="1" key="1">
    <citation type="submission" date="2020-05" db="EMBL/GenBank/DDBJ databases">
        <authorList>
            <person name="Chiriac C."/>
            <person name="Salcher M."/>
            <person name="Ghai R."/>
            <person name="Kavagutti S V."/>
        </authorList>
    </citation>
    <scope>NUCLEOTIDE SEQUENCE</scope>
</reference>
<dbReference type="AlphaFoldDB" id="A0A6J7DZ20"/>
<evidence type="ECO:0000313" key="1">
    <source>
        <dbReference type="EMBL" id="CAB4874958.1"/>
    </source>
</evidence>
<gene>
    <name evidence="1" type="ORF">UFOPK3402_00904</name>
</gene>
<protein>
    <submittedName>
        <fullName evidence="1">Unannotated protein</fullName>
    </submittedName>
</protein>
<organism evidence="1">
    <name type="scientific">freshwater metagenome</name>
    <dbReference type="NCBI Taxonomy" id="449393"/>
    <lineage>
        <taxon>unclassified sequences</taxon>
        <taxon>metagenomes</taxon>
        <taxon>ecological metagenomes</taxon>
    </lineage>
</organism>
<sequence length="71" mass="7327">MHPAERYVPLGDTTFDAIVDEARNWGVTAIGYRAAAASKAGALAGGIRVNPPKDERVTFAAGDTIAVIVSG</sequence>
<accession>A0A6J7DZ20</accession>
<name>A0A6J7DZ20_9ZZZZ</name>
<dbReference type="EMBL" id="CAFBLS010000098">
    <property type="protein sequence ID" value="CAB4874958.1"/>
    <property type="molecule type" value="Genomic_DNA"/>
</dbReference>